<organism evidence="2 3">
    <name type="scientific">Amycolatopsis rhizosphaerae</name>
    <dbReference type="NCBI Taxonomy" id="2053003"/>
    <lineage>
        <taxon>Bacteria</taxon>
        <taxon>Bacillati</taxon>
        <taxon>Actinomycetota</taxon>
        <taxon>Actinomycetes</taxon>
        <taxon>Pseudonocardiales</taxon>
        <taxon>Pseudonocardiaceae</taxon>
        <taxon>Amycolatopsis</taxon>
    </lineage>
</organism>
<sequence length="158" mass="17720">MGVLVLNASYEPLHVVSVPHAIRMLVRKVAEIQEAEDGRPFGLFPRPKIVRLVRYVVMKWRYTHPPRWSRRGVLLRDGYRCAYCGHRADTVDHIVPVSRGGERASWLNTVAACGGSARSCNARKADRLPEEAGMRLRVTPRVPDWRELQTAGIAAPAA</sequence>
<dbReference type="Gene3D" id="1.10.30.50">
    <property type="match status" value="1"/>
</dbReference>
<proteinExistence type="predicted"/>
<gene>
    <name evidence="2" type="ORF">FNH05_29990</name>
</gene>
<evidence type="ECO:0000313" key="3">
    <source>
        <dbReference type="Proteomes" id="UP000320011"/>
    </source>
</evidence>
<feature type="domain" description="HNH nuclease" evidence="1">
    <location>
        <begin position="68"/>
        <end position="118"/>
    </location>
</feature>
<keyword evidence="3" id="KW-1185">Reference proteome</keyword>
<dbReference type="InterPro" id="IPR029471">
    <property type="entry name" value="HNH_5"/>
</dbReference>
<dbReference type="InterPro" id="IPR052892">
    <property type="entry name" value="NA-targeting_endonuclease"/>
</dbReference>
<dbReference type="Proteomes" id="UP000320011">
    <property type="component" value="Unassembled WGS sequence"/>
</dbReference>
<dbReference type="InterPro" id="IPR003615">
    <property type="entry name" value="HNH_nuc"/>
</dbReference>
<keyword evidence="2" id="KW-0255">Endonuclease</keyword>
<accession>A0A558AWI0</accession>
<reference evidence="2 3" key="2">
    <citation type="submission" date="2019-08" db="EMBL/GenBank/DDBJ databases">
        <title>Amycolatopsis acidicola sp. nov., isolated from peat swamp forest soil.</title>
        <authorList>
            <person name="Srisuk N."/>
        </authorList>
    </citation>
    <scope>NUCLEOTIDE SEQUENCE [LARGE SCALE GENOMIC DNA]</scope>
    <source>
        <strain evidence="2 3">TBRC 6029</strain>
    </source>
</reference>
<dbReference type="OrthoDB" id="9802901at2"/>
<comment type="caution">
    <text evidence="2">The sequence shown here is derived from an EMBL/GenBank/DDBJ whole genome shotgun (WGS) entry which is preliminary data.</text>
</comment>
<dbReference type="PANTHER" id="PTHR33877">
    <property type="entry name" value="SLL1193 PROTEIN"/>
    <property type="match status" value="1"/>
</dbReference>
<reference evidence="2 3" key="1">
    <citation type="submission" date="2019-07" db="EMBL/GenBank/DDBJ databases">
        <authorList>
            <person name="Duangmal K."/>
            <person name="Teo W.F.A."/>
        </authorList>
    </citation>
    <scope>NUCLEOTIDE SEQUENCE [LARGE SCALE GENOMIC DNA]</scope>
    <source>
        <strain evidence="2 3">TBRC 6029</strain>
    </source>
</reference>
<evidence type="ECO:0000313" key="2">
    <source>
        <dbReference type="EMBL" id="TVT28627.1"/>
    </source>
</evidence>
<dbReference type="EMBL" id="VJWX01000442">
    <property type="protein sequence ID" value="TVT28627.1"/>
    <property type="molecule type" value="Genomic_DNA"/>
</dbReference>
<dbReference type="Pfam" id="PF14279">
    <property type="entry name" value="HNH_5"/>
    <property type="match status" value="1"/>
</dbReference>
<dbReference type="CDD" id="cd00085">
    <property type="entry name" value="HNHc"/>
    <property type="match status" value="1"/>
</dbReference>
<keyword evidence="2" id="KW-0540">Nuclease</keyword>
<protein>
    <submittedName>
        <fullName evidence="2">HNH endonuclease</fullName>
    </submittedName>
</protein>
<name>A0A558AWI0_9PSEU</name>
<dbReference type="AlphaFoldDB" id="A0A558AWI0"/>
<evidence type="ECO:0000259" key="1">
    <source>
        <dbReference type="SMART" id="SM00507"/>
    </source>
</evidence>
<dbReference type="SMART" id="SM00507">
    <property type="entry name" value="HNHc"/>
    <property type="match status" value="1"/>
</dbReference>
<dbReference type="PANTHER" id="PTHR33877:SF2">
    <property type="entry name" value="OS07G0170200 PROTEIN"/>
    <property type="match status" value="1"/>
</dbReference>
<dbReference type="GO" id="GO:0004519">
    <property type="term" value="F:endonuclease activity"/>
    <property type="evidence" value="ECO:0007669"/>
    <property type="project" value="UniProtKB-KW"/>
</dbReference>
<keyword evidence="2" id="KW-0378">Hydrolase</keyword>